<dbReference type="PRINTS" id="PR00410">
    <property type="entry name" value="PHEHYDRXLASE"/>
</dbReference>
<evidence type="ECO:0000256" key="13">
    <source>
        <dbReference type="ARBA" id="ARBA00023027"/>
    </source>
</evidence>
<evidence type="ECO:0000259" key="19">
    <source>
        <dbReference type="PROSITE" id="PS51384"/>
    </source>
</evidence>
<dbReference type="InterPro" id="IPR017927">
    <property type="entry name" value="FAD-bd_FR_type"/>
</dbReference>
<dbReference type="CDD" id="cd06184">
    <property type="entry name" value="flavohem_like_fad_nad_binding"/>
    <property type="match status" value="1"/>
</dbReference>
<comment type="similarity">
    <text evidence="2 17">Belongs to the globin family. Two-domain flavohemoproteins subfamily.</text>
</comment>
<keyword evidence="9 17" id="KW-0274">FAD</keyword>
<keyword evidence="3 17" id="KW-0813">Transport</keyword>
<evidence type="ECO:0000256" key="6">
    <source>
        <dbReference type="ARBA" id="ARBA00022621"/>
    </source>
</evidence>
<dbReference type="Proteomes" id="UP001154272">
    <property type="component" value="Unassembled WGS sequence"/>
</dbReference>
<evidence type="ECO:0000256" key="10">
    <source>
        <dbReference type="ARBA" id="ARBA00022857"/>
    </source>
</evidence>
<dbReference type="InterPro" id="IPR000971">
    <property type="entry name" value="Globin"/>
</dbReference>
<keyword evidence="11 17" id="KW-0560">Oxidoreductase</keyword>
<dbReference type="PROSITE" id="PS01033">
    <property type="entry name" value="GLOBIN"/>
    <property type="match status" value="1"/>
</dbReference>
<feature type="active site" description="Charge relay system" evidence="17">
    <location>
        <position position="95"/>
    </location>
</feature>
<feature type="domain" description="FAD-binding FR-type" evidence="19">
    <location>
        <begin position="151"/>
        <end position="262"/>
    </location>
</feature>
<keyword evidence="8 17" id="KW-0479">Metal-binding</keyword>
<dbReference type="Gene3D" id="1.10.490.10">
    <property type="entry name" value="Globins"/>
    <property type="match status" value="1"/>
</dbReference>
<dbReference type="NCBIfam" id="NF009805">
    <property type="entry name" value="PRK13289.1"/>
    <property type="match status" value="1"/>
</dbReference>
<evidence type="ECO:0000256" key="14">
    <source>
        <dbReference type="ARBA" id="ARBA00025094"/>
    </source>
</evidence>
<organism evidence="20 21">
    <name type="scientific">Commensalibacter papalotli</name>
    <name type="common">ex Botero et al. 2024</name>
    <dbReference type="NCBI Taxonomy" id="2972766"/>
    <lineage>
        <taxon>Bacteria</taxon>
        <taxon>Pseudomonadati</taxon>
        <taxon>Pseudomonadota</taxon>
        <taxon>Alphaproteobacteria</taxon>
        <taxon>Acetobacterales</taxon>
        <taxon>Acetobacteraceae</taxon>
    </lineage>
</organism>
<dbReference type="SUPFAM" id="SSF52343">
    <property type="entry name" value="Ferredoxin reductase-like, C-terminal NADP-linked domain"/>
    <property type="match status" value="1"/>
</dbReference>
<dbReference type="PANTHER" id="PTHR43396:SF3">
    <property type="entry name" value="FLAVOHEMOPROTEIN"/>
    <property type="match status" value="1"/>
</dbReference>
<dbReference type="SUPFAM" id="SSF63380">
    <property type="entry name" value="Riboflavin synthase domain-like"/>
    <property type="match status" value="1"/>
</dbReference>
<dbReference type="PANTHER" id="PTHR43396">
    <property type="entry name" value="FLAVOHEMOPROTEIN"/>
    <property type="match status" value="1"/>
</dbReference>
<dbReference type="PROSITE" id="PS51384">
    <property type="entry name" value="FAD_FR"/>
    <property type="match status" value="1"/>
</dbReference>
<evidence type="ECO:0000256" key="5">
    <source>
        <dbReference type="ARBA" id="ARBA00022617"/>
    </source>
</evidence>
<evidence type="ECO:0000256" key="4">
    <source>
        <dbReference type="ARBA" id="ARBA00022575"/>
    </source>
</evidence>
<comment type="domain">
    <text evidence="17">Consists of two distinct domains; an N-terminal heme-containing oxygen-binding domain and a C-terminal reductase domain with binding sites for FAD and NAD(P)H.</text>
</comment>
<feature type="binding site" evidence="17">
    <location>
        <position position="189"/>
    </location>
    <ligand>
        <name>FAD</name>
        <dbReference type="ChEBI" id="CHEBI:57692"/>
    </ligand>
</feature>
<feature type="site" description="Influences the redox potential of the prosthetic heme and FAD groups" evidence="17">
    <location>
        <position position="84"/>
    </location>
</feature>
<dbReference type="InterPro" id="IPR001433">
    <property type="entry name" value="OxRdtase_FAD/NAD-bd"/>
</dbReference>
<evidence type="ECO:0000256" key="1">
    <source>
        <dbReference type="ARBA" id="ARBA00006401"/>
    </source>
</evidence>
<comment type="catalytic activity">
    <reaction evidence="15 17">
        <text>2 nitric oxide + NADH + 2 O2 = 2 nitrate + NAD(+) + H(+)</text>
        <dbReference type="Rhea" id="RHEA:19469"/>
        <dbReference type="ChEBI" id="CHEBI:15378"/>
        <dbReference type="ChEBI" id="CHEBI:15379"/>
        <dbReference type="ChEBI" id="CHEBI:16480"/>
        <dbReference type="ChEBI" id="CHEBI:17632"/>
        <dbReference type="ChEBI" id="CHEBI:57540"/>
        <dbReference type="ChEBI" id="CHEBI:57945"/>
        <dbReference type="EC" id="1.14.12.17"/>
    </reaction>
</comment>
<evidence type="ECO:0000256" key="7">
    <source>
        <dbReference type="ARBA" id="ARBA00022630"/>
    </source>
</evidence>
<evidence type="ECO:0000259" key="18">
    <source>
        <dbReference type="PROSITE" id="PS01033"/>
    </source>
</evidence>
<keyword evidence="5 17" id="KW-0349">Heme</keyword>
<keyword evidence="7 17" id="KW-0285">Flavoprotein</keyword>
<dbReference type="InterPro" id="IPR009050">
    <property type="entry name" value="Globin-like_sf"/>
</dbReference>
<dbReference type="RefSeq" id="WP_034336869.1">
    <property type="nucleotide sequence ID" value="NZ_CAMXCH010000001.1"/>
</dbReference>
<evidence type="ECO:0000256" key="12">
    <source>
        <dbReference type="ARBA" id="ARBA00023004"/>
    </source>
</evidence>
<evidence type="ECO:0000256" key="11">
    <source>
        <dbReference type="ARBA" id="ARBA00023002"/>
    </source>
</evidence>
<evidence type="ECO:0000256" key="16">
    <source>
        <dbReference type="ARBA" id="ARBA00049433"/>
    </source>
</evidence>
<dbReference type="Pfam" id="PF00042">
    <property type="entry name" value="Globin"/>
    <property type="match status" value="1"/>
</dbReference>
<keyword evidence="13 17" id="KW-0520">NAD</keyword>
<feature type="binding site" description="proximal binding residue" evidence="17">
    <location>
        <position position="85"/>
    </location>
    <ligand>
        <name>heme b</name>
        <dbReference type="ChEBI" id="CHEBI:60344"/>
    </ligand>
    <ligandPart>
        <name>Fe</name>
        <dbReference type="ChEBI" id="CHEBI:18248"/>
    </ligandPart>
</feature>
<accession>A0ABM9HIG6</accession>
<dbReference type="CDD" id="cd14779">
    <property type="entry name" value="FHP_Ae-globin-like"/>
    <property type="match status" value="1"/>
</dbReference>
<comment type="caution">
    <text evidence="20">The sequence shown here is derived from an EMBL/GenBank/DDBJ whole genome shotgun (WGS) entry which is preliminary data.</text>
</comment>
<dbReference type="InterPro" id="IPR017938">
    <property type="entry name" value="Riboflavin_synthase-like_b-brl"/>
</dbReference>
<dbReference type="EC" id="1.14.12.17" evidence="17"/>
<keyword evidence="12 17" id="KW-0408">Iron</keyword>
<evidence type="ECO:0000256" key="2">
    <source>
        <dbReference type="ARBA" id="ARBA00008414"/>
    </source>
</evidence>
<feature type="region of interest" description="Reductase" evidence="17">
    <location>
        <begin position="148"/>
        <end position="400"/>
    </location>
</feature>
<evidence type="ECO:0000256" key="9">
    <source>
        <dbReference type="ARBA" id="ARBA00022827"/>
    </source>
</evidence>
<keyword evidence="6 17" id="KW-0561">Oxygen transport</keyword>
<dbReference type="Gene3D" id="3.40.50.80">
    <property type="entry name" value="Nucleotide-binding domain of ferredoxin-NADP reductase (FNR) module"/>
    <property type="match status" value="1"/>
</dbReference>
<dbReference type="InterPro" id="IPR039261">
    <property type="entry name" value="FNR_nucleotide-bd"/>
</dbReference>
<comment type="cofactor">
    <cofactor evidence="17">
        <name>heme b</name>
        <dbReference type="ChEBI" id="CHEBI:60344"/>
    </cofactor>
    <text evidence="17">Binds 1 heme b (iron(II)-protoporphyrin IX) group per subunit.</text>
</comment>
<evidence type="ECO:0000256" key="17">
    <source>
        <dbReference type="HAMAP-Rule" id="MF_01252"/>
    </source>
</evidence>
<comment type="caution">
    <text evidence="17">Lacks conserved residue(s) required for the propagation of feature annotation.</text>
</comment>
<dbReference type="SUPFAM" id="SSF46458">
    <property type="entry name" value="Globin-like"/>
    <property type="match status" value="1"/>
</dbReference>
<proteinExistence type="inferred from homology"/>
<reference evidence="20" key="1">
    <citation type="submission" date="2022-10" db="EMBL/GenBank/DDBJ databases">
        <authorList>
            <person name="Botero Cardona J."/>
        </authorList>
    </citation>
    <scope>NUCLEOTIDE SEQUENCE</scope>
    <source>
        <strain evidence="20">R-83534</strain>
    </source>
</reference>
<evidence type="ECO:0000313" key="21">
    <source>
        <dbReference type="Proteomes" id="UP001154272"/>
    </source>
</evidence>
<evidence type="ECO:0000313" key="20">
    <source>
        <dbReference type="EMBL" id="CAI3922964.1"/>
    </source>
</evidence>
<feature type="site" description="Influences the redox potential of the prosthetic heme and FAD groups" evidence="17">
    <location>
        <position position="391"/>
    </location>
</feature>
<dbReference type="EMBL" id="CAMXCH010000001">
    <property type="protein sequence ID" value="CAI3922964.1"/>
    <property type="molecule type" value="Genomic_DNA"/>
</dbReference>
<comment type="function">
    <text evidence="14 17">Is involved in NO detoxification in an aerobic process, termed nitric oxide dioxygenase (NOD) reaction that utilizes O(2) and NAD(P)H to convert NO to nitrate, which protects the bacterium from various noxious nitrogen compounds. Therefore, plays a central role in the inducible response to nitrosative stress.</text>
</comment>
<comment type="catalytic activity">
    <reaction evidence="16 17">
        <text>2 nitric oxide + NADPH + 2 O2 = 2 nitrate + NADP(+) + H(+)</text>
        <dbReference type="Rhea" id="RHEA:19465"/>
        <dbReference type="ChEBI" id="CHEBI:15378"/>
        <dbReference type="ChEBI" id="CHEBI:15379"/>
        <dbReference type="ChEBI" id="CHEBI:16480"/>
        <dbReference type="ChEBI" id="CHEBI:17632"/>
        <dbReference type="ChEBI" id="CHEBI:57783"/>
        <dbReference type="ChEBI" id="CHEBI:58349"/>
        <dbReference type="EC" id="1.14.12.17"/>
    </reaction>
</comment>
<feature type="active site" description="Charge relay system" evidence="17">
    <location>
        <position position="137"/>
    </location>
</feature>
<feature type="site" description="Involved in heme-bound ligand stabilization and O-O bond activation" evidence="17">
    <location>
        <position position="29"/>
    </location>
</feature>
<keyword evidence="10 17" id="KW-0521">NADP</keyword>
<dbReference type="Pfam" id="PF00175">
    <property type="entry name" value="NAD_binding_1"/>
    <property type="match status" value="1"/>
</dbReference>
<comment type="cofactor">
    <cofactor evidence="17">
        <name>FAD</name>
        <dbReference type="ChEBI" id="CHEBI:57692"/>
    </cofactor>
    <text evidence="17">Binds 1 FAD per subunit.</text>
</comment>
<evidence type="ECO:0000256" key="15">
    <source>
        <dbReference type="ARBA" id="ARBA00048649"/>
    </source>
</evidence>
<evidence type="ECO:0000256" key="3">
    <source>
        <dbReference type="ARBA" id="ARBA00022448"/>
    </source>
</evidence>
<name>A0ABM9HIG6_9PROT</name>
<dbReference type="Gene3D" id="2.40.30.10">
    <property type="entry name" value="Translation factors"/>
    <property type="match status" value="1"/>
</dbReference>
<keyword evidence="4 17" id="KW-0216">Detoxification</keyword>
<protein>
    <recommendedName>
        <fullName evidence="17">Flavohemoprotein</fullName>
    </recommendedName>
    <alternativeName>
        <fullName evidence="17">Flavohemoglobin</fullName>
    </alternativeName>
    <alternativeName>
        <fullName evidence="17">Hemoglobin-like protein</fullName>
    </alternativeName>
    <alternativeName>
        <fullName evidence="17">Nitric oxide dioxygenase</fullName>
        <shortName evidence="17">NO oxygenase</shortName>
        <shortName evidence="17">NOD</shortName>
        <ecNumber evidence="17">1.14.12.17</ecNumber>
    </alternativeName>
</protein>
<keyword evidence="21" id="KW-1185">Reference proteome</keyword>
<gene>
    <name evidence="17" type="primary">hmp</name>
    <name evidence="20" type="ORF">R83534S58_LOCUS54</name>
</gene>
<feature type="domain" description="Globin" evidence="18">
    <location>
        <begin position="1"/>
        <end position="138"/>
    </location>
</feature>
<dbReference type="InterPro" id="IPR023950">
    <property type="entry name" value="Hmp"/>
</dbReference>
<dbReference type="HAMAP" id="MF_01252">
    <property type="entry name" value="Hmp"/>
    <property type="match status" value="1"/>
</dbReference>
<comment type="similarity">
    <text evidence="1 17">In the C-terminal section; belongs to the flavoprotein pyridine nucleotide cytochrome reductase family.</text>
</comment>
<sequence>MLTENQKSIIKATVPVLAEHGVALTSHFYERMFAQNPELKQVFNRGHQEAGKQQHALAGAVLAYAQNIDNPTVLQGALVHIANKHVSLGIRAEHYPIVGKHLLASIKEVLGEGATDELIDAWGKAYEQLANLLIEMETKLYNDLVQEGSWTGWRSFKIVKKIAETDQITSFYLKPVDHGKVPEFHPGQYISVRVYVPEWDLIQPRQYTLSNAPGADAYRISVKREDGNAYSPAGHVSNVLHKNYNEGDVIDLAPPGGEFFLDEKSDKPVFLISAGVGITPMVSMLTYLSEHQTQRPVSFIHGTRNSKTLAMYDQINDIIQKNDHMKRIMFYSEPEAQDEQYDYIGRVDLNTVKETIIPDAQYYLCGPTEFMQERAKDLKNLGVPAKNIHAEAFDTGVLNV</sequence>
<feature type="binding site" evidence="17">
    <location>
        <begin position="275"/>
        <end position="280"/>
    </location>
    <ligand>
        <name>NADP(+)</name>
        <dbReference type="ChEBI" id="CHEBI:58349"/>
    </ligand>
</feature>
<evidence type="ECO:0000256" key="8">
    <source>
        <dbReference type="ARBA" id="ARBA00022723"/>
    </source>
</evidence>
<dbReference type="InterPro" id="IPR012292">
    <property type="entry name" value="Globin/Proto"/>
</dbReference>